<feature type="domain" description="Bacteriophage Mu GpT" evidence="1">
    <location>
        <begin position="9"/>
        <end position="308"/>
    </location>
</feature>
<dbReference type="RefSeq" id="WP_070124151.1">
    <property type="nucleotide sequence ID" value="NZ_MDHN01000010.1"/>
</dbReference>
<evidence type="ECO:0000259" key="1">
    <source>
        <dbReference type="Pfam" id="PF10124"/>
    </source>
</evidence>
<organism evidence="2 3">
    <name type="scientific">Alteromonas confluentis</name>
    <dbReference type="NCBI Taxonomy" id="1656094"/>
    <lineage>
        <taxon>Bacteria</taxon>
        <taxon>Pseudomonadati</taxon>
        <taxon>Pseudomonadota</taxon>
        <taxon>Gammaproteobacteria</taxon>
        <taxon>Alteromonadales</taxon>
        <taxon>Alteromonadaceae</taxon>
        <taxon>Alteromonas/Salinimonas group</taxon>
        <taxon>Alteromonas</taxon>
    </lineage>
</organism>
<comment type="caution">
    <text evidence="2">The sequence shown here is derived from an EMBL/GenBank/DDBJ whole genome shotgun (WGS) entry which is preliminary data.</text>
</comment>
<sequence length="309" mass="34403">MAIVNAATLTALRTGFKKNFEDGKVKGEPMFNTVATTIPSTTKSNTYGWLGQWPGFREWIGDRVLKSIKEHAYAITNNDFESSVAVDRNDIEDDNLGVYGPMMNEMGYAASVFPDELVFPMLGAGFTTPCYDGQYFFDTDHPVNTEVDGSGSEDSFSNAIIDGAYTGDAWYLLDTSRSLKPLIFQERKGMQFVAMDSPTDEQVFLNKTFRYGVDCRCNVGYGFWQMAIGVKKELNYTTIWEAINQMRSFKADGGRPLGLGKRGLTLVVPASLQKAAEQINNREFIDDGGTTVSNELRNRFTVVSPDYLV</sequence>
<dbReference type="AlphaFoldDB" id="A0A1E7ZE91"/>
<dbReference type="InterPro" id="IPR018774">
    <property type="entry name" value="Phage_Mu_GpT"/>
</dbReference>
<evidence type="ECO:0000313" key="2">
    <source>
        <dbReference type="EMBL" id="OFC71811.1"/>
    </source>
</evidence>
<dbReference type="EMBL" id="MDHN01000010">
    <property type="protein sequence ID" value="OFC71811.1"/>
    <property type="molecule type" value="Genomic_DNA"/>
</dbReference>
<reference evidence="2 3" key="1">
    <citation type="submission" date="2016-08" db="EMBL/GenBank/DDBJ databases">
        <authorList>
            <person name="Seilhamer J.J."/>
        </authorList>
    </citation>
    <scope>NUCLEOTIDE SEQUENCE [LARGE SCALE GENOMIC DNA]</scope>
    <source>
        <strain evidence="2 3">KCTC 42603</strain>
    </source>
</reference>
<proteinExistence type="predicted"/>
<dbReference type="Proteomes" id="UP000175691">
    <property type="component" value="Unassembled WGS sequence"/>
</dbReference>
<gene>
    <name evidence="2" type="ORF">BFC18_06560</name>
</gene>
<accession>A0A1E7ZE91</accession>
<keyword evidence="3" id="KW-1185">Reference proteome</keyword>
<evidence type="ECO:0000313" key="3">
    <source>
        <dbReference type="Proteomes" id="UP000175691"/>
    </source>
</evidence>
<name>A0A1E7ZE91_9ALTE</name>
<protein>
    <submittedName>
        <fullName evidence="2">Head protein</fullName>
    </submittedName>
</protein>
<dbReference type="STRING" id="1656094.BFC18_06560"/>
<dbReference type="Pfam" id="PF10124">
    <property type="entry name" value="Mu-like_gpT"/>
    <property type="match status" value="1"/>
</dbReference>
<dbReference type="OrthoDB" id="9804833at2"/>